<dbReference type="GO" id="GO:0005840">
    <property type="term" value="C:ribosome"/>
    <property type="evidence" value="ECO:0007669"/>
    <property type="project" value="UniProtKB-KW"/>
</dbReference>
<comment type="subcellular location">
    <subcellularLocation>
        <location evidence="1">Mitochondrion</location>
    </subcellularLocation>
</comment>
<keyword evidence="3" id="KW-0689">Ribosomal protein</keyword>
<dbReference type="Pfam" id="PF00177">
    <property type="entry name" value="Ribosomal_S7"/>
    <property type="match status" value="1"/>
</dbReference>
<reference evidence="10" key="1">
    <citation type="submission" date="2023-01" db="EMBL/GenBank/DDBJ databases">
        <authorList>
            <person name="Van Ghelder C."/>
            <person name="Rancurel C."/>
        </authorList>
    </citation>
    <scope>NUCLEOTIDE SEQUENCE</scope>
    <source>
        <strain evidence="10">CNCM I-4278</strain>
    </source>
</reference>
<protein>
    <recommendedName>
        <fullName evidence="7">Small ribosomal subunit protein uS7m</fullName>
    </recommendedName>
</protein>
<evidence type="ECO:0000256" key="5">
    <source>
        <dbReference type="ARBA" id="ARBA00023274"/>
    </source>
</evidence>
<proteinExistence type="inferred from homology"/>
<accession>A0A9W4U7A6</accession>
<organism evidence="10 11">
    <name type="scientific">Periconia digitata</name>
    <dbReference type="NCBI Taxonomy" id="1303443"/>
    <lineage>
        <taxon>Eukaryota</taxon>
        <taxon>Fungi</taxon>
        <taxon>Dikarya</taxon>
        <taxon>Ascomycota</taxon>
        <taxon>Pezizomycotina</taxon>
        <taxon>Dothideomycetes</taxon>
        <taxon>Pleosporomycetidae</taxon>
        <taxon>Pleosporales</taxon>
        <taxon>Massarineae</taxon>
        <taxon>Periconiaceae</taxon>
        <taxon>Periconia</taxon>
    </lineage>
</organism>
<feature type="domain" description="Small ribosomal subunit protein uS7" evidence="9">
    <location>
        <begin position="199"/>
        <end position="353"/>
    </location>
</feature>
<keyword evidence="5" id="KW-0687">Ribonucleoprotein</keyword>
<evidence type="ECO:0000259" key="9">
    <source>
        <dbReference type="Pfam" id="PF00177"/>
    </source>
</evidence>
<evidence type="ECO:0000256" key="4">
    <source>
        <dbReference type="ARBA" id="ARBA00023128"/>
    </source>
</evidence>
<dbReference type="GO" id="GO:0005739">
    <property type="term" value="C:mitochondrion"/>
    <property type="evidence" value="ECO:0007669"/>
    <property type="project" value="UniProtKB-SubCell"/>
</dbReference>
<comment type="similarity">
    <text evidence="2">Belongs to the universal ribosomal protein uS7 family.</text>
</comment>
<dbReference type="GO" id="GO:0006412">
    <property type="term" value="P:translation"/>
    <property type="evidence" value="ECO:0007669"/>
    <property type="project" value="InterPro"/>
</dbReference>
<dbReference type="PANTHER" id="PTHR11205">
    <property type="entry name" value="RIBOSOMAL PROTEIN S7"/>
    <property type="match status" value="1"/>
</dbReference>
<keyword evidence="11" id="KW-1185">Reference proteome</keyword>
<gene>
    <name evidence="10" type="ORF">PDIGIT_LOCUS3796</name>
</gene>
<dbReference type="AlphaFoldDB" id="A0A9W4U7A6"/>
<dbReference type="InterPro" id="IPR023798">
    <property type="entry name" value="Ribosomal_uS7_dom"/>
</dbReference>
<dbReference type="GO" id="GO:1990904">
    <property type="term" value="C:ribonucleoprotein complex"/>
    <property type="evidence" value="ECO:0007669"/>
    <property type="project" value="UniProtKB-KW"/>
</dbReference>
<keyword evidence="4" id="KW-0496">Mitochondrion</keyword>
<dbReference type="SUPFAM" id="SSF47973">
    <property type="entry name" value="Ribosomal protein S7"/>
    <property type="match status" value="1"/>
</dbReference>
<name>A0A9W4U7A6_9PLEO</name>
<dbReference type="Proteomes" id="UP001152607">
    <property type="component" value="Unassembled WGS sequence"/>
</dbReference>
<dbReference type="InterPro" id="IPR000235">
    <property type="entry name" value="Ribosomal_uS7"/>
</dbReference>
<comment type="caution">
    <text evidence="10">The sequence shown here is derived from an EMBL/GenBank/DDBJ whole genome shotgun (WGS) entry which is preliminary data.</text>
</comment>
<sequence>MNLDIIIPKCLPFQSIAFYSITMPPRLNILSLARSIPYRPAPQPQWLPRPSIAPKAPQFRAYSDSKAPQPPAADRSSRIDAKPLPHVSEEAAQMAEITGSEGPDISQGTPVDEVVKGDKSAQEKLPKVMQDALKSNSNSAPKGSRSYSTMVTSAGGSGGPDMGMLNFPPSSSTPAIPGLKFDAPTLPLPKDGHLKHRYDPVVDQVIGLLMRHGKKSTAQRDMALVLEHLRTSPIPTVNPAKPLLPGAPPPSHLPLNPILYLTLAIDSVGPLFRIRSQKGAAGGGVALQIPVPLGRRQRRRIAIQWILKAASNRAQTGSGKGSYAQRVAAELIAVVEGRSGVWEKRNAIHKLGVSVRANIVLPKKR</sequence>
<comment type="function">
    <text evidence="6">Component of the mitochondrial ribosome (mitoribosome), a dedicated translation machinery responsible for the synthesis of mitochondrial genome-encoded proteins, including at least some of the essential transmembrane subunits of the mitochondrial respiratory chain. The mitoribosomes are attached to the mitochondrial inner membrane and translation products are cotranslationally integrated into the membrane.</text>
</comment>
<evidence type="ECO:0000256" key="8">
    <source>
        <dbReference type="SAM" id="MobiDB-lite"/>
    </source>
</evidence>
<feature type="region of interest" description="Disordered" evidence="8">
    <location>
        <begin position="60"/>
        <end position="81"/>
    </location>
</feature>
<evidence type="ECO:0000313" key="10">
    <source>
        <dbReference type="EMBL" id="CAI6325773.1"/>
    </source>
</evidence>
<dbReference type="OrthoDB" id="9972728at2759"/>
<evidence type="ECO:0000256" key="6">
    <source>
        <dbReference type="ARBA" id="ARBA00037226"/>
    </source>
</evidence>
<evidence type="ECO:0000313" key="11">
    <source>
        <dbReference type="Proteomes" id="UP001152607"/>
    </source>
</evidence>
<dbReference type="InterPro" id="IPR036823">
    <property type="entry name" value="Ribosomal_uS7_dom_sf"/>
</dbReference>
<evidence type="ECO:0000256" key="3">
    <source>
        <dbReference type="ARBA" id="ARBA00022980"/>
    </source>
</evidence>
<dbReference type="FunFam" id="1.10.455.10:FF:000006">
    <property type="entry name" value="37S ribosomal protein S7, mitochondrial"/>
    <property type="match status" value="1"/>
</dbReference>
<dbReference type="EMBL" id="CAOQHR010000002">
    <property type="protein sequence ID" value="CAI6325773.1"/>
    <property type="molecule type" value="Genomic_DNA"/>
</dbReference>
<evidence type="ECO:0000256" key="2">
    <source>
        <dbReference type="ARBA" id="ARBA00007151"/>
    </source>
</evidence>
<evidence type="ECO:0000256" key="1">
    <source>
        <dbReference type="ARBA" id="ARBA00004173"/>
    </source>
</evidence>
<evidence type="ECO:0000256" key="7">
    <source>
        <dbReference type="ARBA" id="ARBA00039306"/>
    </source>
</evidence>
<dbReference type="Gene3D" id="1.10.455.10">
    <property type="entry name" value="Ribosomal protein S7 domain"/>
    <property type="match status" value="1"/>
</dbReference>